<keyword evidence="6 8" id="KW-0408">Iron</keyword>
<dbReference type="PANTHER" id="PTHR24305">
    <property type="entry name" value="CYTOCHROME P450"/>
    <property type="match status" value="1"/>
</dbReference>
<dbReference type="Gene3D" id="1.10.630.10">
    <property type="entry name" value="Cytochrome P450"/>
    <property type="match status" value="1"/>
</dbReference>
<dbReference type="SUPFAM" id="SSF48264">
    <property type="entry name" value="Cytochrome P450"/>
    <property type="match status" value="1"/>
</dbReference>
<feature type="binding site" description="axial binding residue" evidence="8">
    <location>
        <position position="434"/>
    </location>
    <ligand>
        <name>heme</name>
        <dbReference type="ChEBI" id="CHEBI:30413"/>
    </ligand>
    <ligandPart>
        <name>Fe</name>
        <dbReference type="ChEBI" id="CHEBI:18248"/>
    </ligandPart>
</feature>
<dbReference type="GO" id="GO:0005506">
    <property type="term" value="F:iron ion binding"/>
    <property type="evidence" value="ECO:0007669"/>
    <property type="project" value="InterPro"/>
</dbReference>
<dbReference type="Pfam" id="PF00067">
    <property type="entry name" value="p450"/>
    <property type="match status" value="1"/>
</dbReference>
<dbReference type="Proteomes" id="UP000572817">
    <property type="component" value="Unassembled WGS sequence"/>
</dbReference>
<comment type="cofactor">
    <cofactor evidence="1 8">
        <name>heme</name>
        <dbReference type="ChEBI" id="CHEBI:30413"/>
    </cofactor>
</comment>
<organism evidence="9 10">
    <name type="scientific">Botryosphaeria dothidea</name>
    <dbReference type="NCBI Taxonomy" id="55169"/>
    <lineage>
        <taxon>Eukaryota</taxon>
        <taxon>Fungi</taxon>
        <taxon>Dikarya</taxon>
        <taxon>Ascomycota</taxon>
        <taxon>Pezizomycotina</taxon>
        <taxon>Dothideomycetes</taxon>
        <taxon>Dothideomycetes incertae sedis</taxon>
        <taxon>Botryosphaeriales</taxon>
        <taxon>Botryosphaeriaceae</taxon>
        <taxon>Botryosphaeria</taxon>
    </lineage>
</organism>
<protein>
    <submittedName>
        <fullName evidence="9">Benzoate 4-monooxygenase cytochrome p450 protein</fullName>
    </submittedName>
</protein>
<dbReference type="PRINTS" id="PR00463">
    <property type="entry name" value="EP450I"/>
</dbReference>
<dbReference type="AlphaFoldDB" id="A0A8H4J233"/>
<evidence type="ECO:0000256" key="1">
    <source>
        <dbReference type="ARBA" id="ARBA00001971"/>
    </source>
</evidence>
<evidence type="ECO:0000313" key="9">
    <source>
        <dbReference type="EMBL" id="KAF4311855.1"/>
    </source>
</evidence>
<evidence type="ECO:0000256" key="2">
    <source>
        <dbReference type="ARBA" id="ARBA00010617"/>
    </source>
</evidence>
<dbReference type="GO" id="GO:0020037">
    <property type="term" value="F:heme binding"/>
    <property type="evidence" value="ECO:0007669"/>
    <property type="project" value="InterPro"/>
</dbReference>
<evidence type="ECO:0000256" key="3">
    <source>
        <dbReference type="ARBA" id="ARBA00022617"/>
    </source>
</evidence>
<keyword evidence="7" id="KW-0503">Monooxygenase</keyword>
<name>A0A8H4J233_9PEZI</name>
<dbReference type="InterPro" id="IPR002401">
    <property type="entry name" value="Cyt_P450_E_grp-I"/>
</dbReference>
<sequence>MEFSTNVVETMDYIHNHLELKYVVLTVGFVLMIRRVLPVVYRLYFHPLARYPGPFLAKIRDMYGAWHSMIGRLHIETENGYQKYGSAFRQGPNKILFNTDTALHTIYNSTKVRKSQGYKAMLPSPGAYNTFTSIDKEMHARKRKVMSQGSTDQCIRRFEPTLLAHVDVFIKRLCRGAVGAWSAQALNMTECCRHLSYDVMGAFGFGQPFGMQTSDDNHFLLHAIKALMHKVGVYVQHPALPPLRLEALFSRHSSRRYARLMADLVQRRLAAGTDARHDLFAFLAHVGEFSADELWAESRFLLIAAAHPNCYQKLAEEVRSTFASAAEIRWGARLAACGYLRACVDEAMRMSPPIATTLWREVCADDGLVVDGLLLPRGVDVGVSLYALHHDERRFPDSFAFRPERWIVAANTSPADVERMRRAFGVFSVGPSVCG</sequence>
<dbReference type="EMBL" id="WWBZ02000008">
    <property type="protein sequence ID" value="KAF4311855.1"/>
    <property type="molecule type" value="Genomic_DNA"/>
</dbReference>
<gene>
    <name evidence="9" type="ORF">GTA08_BOTSDO12557</name>
</gene>
<evidence type="ECO:0000313" key="10">
    <source>
        <dbReference type="Proteomes" id="UP000572817"/>
    </source>
</evidence>
<keyword evidence="3 8" id="KW-0349">Heme</keyword>
<reference evidence="9" key="1">
    <citation type="submission" date="2020-04" db="EMBL/GenBank/DDBJ databases">
        <title>Genome Assembly and Annotation of Botryosphaeria dothidea sdau 11-99, a Latent Pathogen of Apple Fruit Ring Rot in China.</title>
        <authorList>
            <person name="Yu C."/>
            <person name="Diao Y."/>
            <person name="Lu Q."/>
            <person name="Zhao J."/>
            <person name="Cui S."/>
            <person name="Peng C."/>
            <person name="He B."/>
            <person name="Liu H."/>
        </authorList>
    </citation>
    <scope>NUCLEOTIDE SEQUENCE [LARGE SCALE GENOMIC DNA]</scope>
    <source>
        <strain evidence="9">Sdau11-99</strain>
    </source>
</reference>
<evidence type="ECO:0000256" key="7">
    <source>
        <dbReference type="ARBA" id="ARBA00023033"/>
    </source>
</evidence>
<dbReference type="InterPro" id="IPR050121">
    <property type="entry name" value="Cytochrome_P450_monoxygenase"/>
</dbReference>
<keyword evidence="10" id="KW-1185">Reference proteome</keyword>
<evidence type="ECO:0000256" key="5">
    <source>
        <dbReference type="ARBA" id="ARBA00023002"/>
    </source>
</evidence>
<dbReference type="GO" id="GO:0016705">
    <property type="term" value="F:oxidoreductase activity, acting on paired donors, with incorporation or reduction of molecular oxygen"/>
    <property type="evidence" value="ECO:0007669"/>
    <property type="project" value="InterPro"/>
</dbReference>
<evidence type="ECO:0000256" key="8">
    <source>
        <dbReference type="PIRSR" id="PIRSR602401-1"/>
    </source>
</evidence>
<evidence type="ECO:0000256" key="4">
    <source>
        <dbReference type="ARBA" id="ARBA00022723"/>
    </source>
</evidence>
<dbReference type="OrthoDB" id="1470350at2759"/>
<dbReference type="InterPro" id="IPR036396">
    <property type="entry name" value="Cyt_P450_sf"/>
</dbReference>
<evidence type="ECO:0000256" key="6">
    <source>
        <dbReference type="ARBA" id="ARBA00023004"/>
    </source>
</evidence>
<dbReference type="InterPro" id="IPR001128">
    <property type="entry name" value="Cyt_P450"/>
</dbReference>
<comment type="similarity">
    <text evidence="2">Belongs to the cytochrome P450 family.</text>
</comment>
<accession>A0A8H4J233</accession>
<dbReference type="GO" id="GO:0004497">
    <property type="term" value="F:monooxygenase activity"/>
    <property type="evidence" value="ECO:0007669"/>
    <property type="project" value="UniProtKB-KW"/>
</dbReference>
<keyword evidence="5" id="KW-0560">Oxidoreductase</keyword>
<proteinExistence type="inferred from homology"/>
<dbReference type="PANTHER" id="PTHR24305:SF237">
    <property type="entry name" value="CYTOCHROME P450 MONOOXYGENASE ATNE-RELATED"/>
    <property type="match status" value="1"/>
</dbReference>
<keyword evidence="4 8" id="KW-0479">Metal-binding</keyword>
<comment type="caution">
    <text evidence="9">The sequence shown here is derived from an EMBL/GenBank/DDBJ whole genome shotgun (WGS) entry which is preliminary data.</text>
</comment>